<evidence type="ECO:0000256" key="9">
    <source>
        <dbReference type="HAMAP-Rule" id="MF_00061"/>
    </source>
</evidence>
<evidence type="ECO:0000256" key="4">
    <source>
        <dbReference type="ARBA" id="ARBA00022679"/>
    </source>
</evidence>
<evidence type="ECO:0000256" key="2">
    <source>
        <dbReference type="ARBA" id="ARBA00012052"/>
    </source>
</evidence>
<evidence type="ECO:0000259" key="10">
    <source>
        <dbReference type="Pfam" id="PF00288"/>
    </source>
</evidence>
<comment type="caution">
    <text evidence="12">The sequence shown here is derived from an EMBL/GenBank/DDBJ whole genome shotgun (WGS) entry which is preliminary data.</text>
</comment>
<comment type="function">
    <text evidence="9">Catalyzes the phosphorylation of the position 2 hydroxy group of 4-diphosphocytidyl-2C-methyl-D-erythritol.</text>
</comment>
<organism evidence="12 13">
    <name type="scientific">Candidatus Sphingobacterium stercoripullorum</name>
    <dbReference type="NCBI Taxonomy" id="2838759"/>
    <lineage>
        <taxon>Bacteria</taxon>
        <taxon>Pseudomonadati</taxon>
        <taxon>Bacteroidota</taxon>
        <taxon>Sphingobacteriia</taxon>
        <taxon>Sphingobacteriales</taxon>
        <taxon>Sphingobacteriaceae</taxon>
        <taxon>Sphingobacterium</taxon>
    </lineage>
</organism>
<keyword evidence="9" id="KW-0414">Isoprene biosynthesis</keyword>
<dbReference type="AlphaFoldDB" id="A0A9D1W8N4"/>
<reference evidence="12" key="1">
    <citation type="journal article" date="2021" name="PeerJ">
        <title>Extensive microbial diversity within the chicken gut microbiome revealed by metagenomics and culture.</title>
        <authorList>
            <person name="Gilroy R."/>
            <person name="Ravi A."/>
            <person name="Getino M."/>
            <person name="Pursley I."/>
            <person name="Horton D.L."/>
            <person name="Alikhan N.F."/>
            <person name="Baker D."/>
            <person name="Gharbi K."/>
            <person name="Hall N."/>
            <person name="Watson M."/>
            <person name="Adriaenssens E.M."/>
            <person name="Foster-Nyarko E."/>
            <person name="Jarju S."/>
            <person name="Secka A."/>
            <person name="Antonio M."/>
            <person name="Oren A."/>
            <person name="Chaudhuri R.R."/>
            <person name="La Ragione R."/>
            <person name="Hildebrand F."/>
            <person name="Pallen M.J."/>
        </authorList>
    </citation>
    <scope>NUCLEOTIDE SEQUENCE</scope>
    <source>
        <strain evidence="12">1719</strain>
    </source>
</reference>
<dbReference type="SUPFAM" id="SSF55060">
    <property type="entry name" value="GHMP Kinase, C-terminal domain"/>
    <property type="match status" value="1"/>
</dbReference>
<protein>
    <recommendedName>
        <fullName evidence="3 9">4-diphosphocytidyl-2-C-methyl-D-erythritol kinase</fullName>
        <shortName evidence="9">CMK</shortName>
        <ecNumber evidence="2 9">2.7.1.148</ecNumber>
    </recommendedName>
    <alternativeName>
        <fullName evidence="8 9">4-(cytidine-5'-diphospho)-2-C-methyl-D-erythritol kinase</fullName>
    </alternativeName>
</protein>
<dbReference type="GO" id="GO:0005524">
    <property type="term" value="F:ATP binding"/>
    <property type="evidence" value="ECO:0007669"/>
    <property type="project" value="UniProtKB-UniRule"/>
</dbReference>
<dbReference type="PIRSF" id="PIRSF010376">
    <property type="entry name" value="IspE"/>
    <property type="match status" value="1"/>
</dbReference>
<dbReference type="InterPro" id="IPR036554">
    <property type="entry name" value="GHMP_kinase_C_sf"/>
</dbReference>
<comment type="catalytic activity">
    <reaction evidence="9">
        <text>4-CDP-2-C-methyl-D-erythritol + ATP = 4-CDP-2-C-methyl-D-erythritol 2-phosphate + ADP + H(+)</text>
        <dbReference type="Rhea" id="RHEA:18437"/>
        <dbReference type="ChEBI" id="CHEBI:15378"/>
        <dbReference type="ChEBI" id="CHEBI:30616"/>
        <dbReference type="ChEBI" id="CHEBI:57823"/>
        <dbReference type="ChEBI" id="CHEBI:57919"/>
        <dbReference type="ChEBI" id="CHEBI:456216"/>
        <dbReference type="EC" id="2.7.1.148"/>
    </reaction>
</comment>
<dbReference type="InterPro" id="IPR006204">
    <property type="entry name" value="GHMP_kinase_N_dom"/>
</dbReference>
<dbReference type="Pfam" id="PF00288">
    <property type="entry name" value="GHMP_kinases_N"/>
    <property type="match status" value="1"/>
</dbReference>
<evidence type="ECO:0000313" key="12">
    <source>
        <dbReference type="EMBL" id="HIX54674.1"/>
    </source>
</evidence>
<feature type="active site" evidence="9">
    <location>
        <position position="8"/>
    </location>
</feature>
<accession>A0A9D1W8N4</accession>
<dbReference type="Gene3D" id="3.30.70.890">
    <property type="entry name" value="GHMP kinase, C-terminal domain"/>
    <property type="match status" value="1"/>
</dbReference>
<dbReference type="HAMAP" id="MF_00061">
    <property type="entry name" value="IspE"/>
    <property type="match status" value="1"/>
</dbReference>
<proteinExistence type="inferred from homology"/>
<keyword evidence="6 9" id="KW-0418">Kinase</keyword>
<evidence type="ECO:0000256" key="5">
    <source>
        <dbReference type="ARBA" id="ARBA00022741"/>
    </source>
</evidence>
<keyword evidence="5 9" id="KW-0547">Nucleotide-binding</keyword>
<dbReference type="GO" id="GO:0016114">
    <property type="term" value="P:terpenoid biosynthetic process"/>
    <property type="evidence" value="ECO:0007669"/>
    <property type="project" value="UniProtKB-UniRule"/>
</dbReference>
<evidence type="ECO:0000256" key="1">
    <source>
        <dbReference type="ARBA" id="ARBA00009684"/>
    </source>
</evidence>
<dbReference type="InterPro" id="IPR013750">
    <property type="entry name" value="GHMP_kinase_C_dom"/>
</dbReference>
<dbReference type="GO" id="GO:0050515">
    <property type="term" value="F:4-(cytidine 5'-diphospho)-2-C-methyl-D-erythritol kinase activity"/>
    <property type="evidence" value="ECO:0007669"/>
    <property type="project" value="UniProtKB-UniRule"/>
</dbReference>
<dbReference type="Proteomes" id="UP000824156">
    <property type="component" value="Unassembled WGS sequence"/>
</dbReference>
<dbReference type="Gene3D" id="3.30.230.10">
    <property type="match status" value="1"/>
</dbReference>
<feature type="active site" evidence="9">
    <location>
        <position position="132"/>
    </location>
</feature>
<evidence type="ECO:0000313" key="13">
    <source>
        <dbReference type="Proteomes" id="UP000824156"/>
    </source>
</evidence>
<dbReference type="EMBL" id="DXEZ01000182">
    <property type="protein sequence ID" value="HIX54674.1"/>
    <property type="molecule type" value="Genomic_DNA"/>
</dbReference>
<reference evidence="12" key="2">
    <citation type="submission" date="2021-04" db="EMBL/GenBank/DDBJ databases">
        <authorList>
            <person name="Gilroy R."/>
        </authorList>
    </citation>
    <scope>NUCLEOTIDE SEQUENCE</scope>
    <source>
        <strain evidence="12">1719</strain>
    </source>
</reference>
<evidence type="ECO:0000256" key="8">
    <source>
        <dbReference type="ARBA" id="ARBA00032554"/>
    </source>
</evidence>
<evidence type="ECO:0000256" key="6">
    <source>
        <dbReference type="ARBA" id="ARBA00022777"/>
    </source>
</evidence>
<sequence length="269" mass="29883">MVIFSNAKINIGLYVMDKRPDGYHNIESLIVPIALYDVLELHHSTAGDRFKVWGMELPDADNLCIKAVDLLREDYPQIGPVDSYLIKNIPSGAGLAGGSSNASFMLQGLSDLFGLGLKGDTLKKYASQLGSDCPFFIDNQPQLARGRGVDLSPFPLDLKAYTLVLVKPEFAISTREAYQALRLDQESRSLEYDLKRPLEEWREAISNDFEIALTPRFPKIGEIKQSLYDAGALYASMTGAGSVVYGLFETPPETSLFHEFGQVYLSRFL</sequence>
<name>A0A9D1W8N4_9SPHI</name>
<evidence type="ECO:0000256" key="7">
    <source>
        <dbReference type="ARBA" id="ARBA00022840"/>
    </source>
</evidence>
<dbReference type="EC" id="2.7.1.148" evidence="2 9"/>
<dbReference type="SUPFAM" id="SSF54211">
    <property type="entry name" value="Ribosomal protein S5 domain 2-like"/>
    <property type="match status" value="1"/>
</dbReference>
<feature type="domain" description="GHMP kinase N-terminal" evidence="10">
    <location>
        <begin position="62"/>
        <end position="136"/>
    </location>
</feature>
<dbReference type="PANTHER" id="PTHR43527:SF2">
    <property type="entry name" value="4-DIPHOSPHOCYTIDYL-2-C-METHYL-D-ERYTHRITOL KINASE, CHLOROPLASTIC"/>
    <property type="match status" value="1"/>
</dbReference>
<evidence type="ECO:0000259" key="11">
    <source>
        <dbReference type="Pfam" id="PF08544"/>
    </source>
</evidence>
<dbReference type="PANTHER" id="PTHR43527">
    <property type="entry name" value="4-DIPHOSPHOCYTIDYL-2-C-METHYL-D-ERYTHRITOL KINASE, CHLOROPLASTIC"/>
    <property type="match status" value="1"/>
</dbReference>
<dbReference type="InterPro" id="IPR020568">
    <property type="entry name" value="Ribosomal_Su5_D2-typ_SF"/>
</dbReference>
<comment type="similarity">
    <text evidence="1 9">Belongs to the GHMP kinase family. IspE subfamily.</text>
</comment>
<feature type="binding site" evidence="9">
    <location>
        <begin position="90"/>
        <end position="100"/>
    </location>
    <ligand>
        <name>ATP</name>
        <dbReference type="ChEBI" id="CHEBI:30616"/>
    </ligand>
</feature>
<dbReference type="InterPro" id="IPR014721">
    <property type="entry name" value="Ribsml_uS5_D2-typ_fold_subgr"/>
</dbReference>
<comment type="pathway">
    <text evidence="9">Isoprenoid biosynthesis; isopentenyl diphosphate biosynthesis via DXP pathway; isopentenyl diphosphate from 1-deoxy-D-xylulose 5-phosphate: step 3/6.</text>
</comment>
<keyword evidence="7 9" id="KW-0067">ATP-binding</keyword>
<gene>
    <name evidence="9 12" type="primary">ispE</name>
    <name evidence="12" type="ORF">H9853_06585</name>
</gene>
<evidence type="ECO:0000256" key="3">
    <source>
        <dbReference type="ARBA" id="ARBA00017473"/>
    </source>
</evidence>
<feature type="domain" description="GHMP kinase C-terminal" evidence="11">
    <location>
        <begin position="196"/>
        <end position="251"/>
    </location>
</feature>
<dbReference type="Pfam" id="PF08544">
    <property type="entry name" value="GHMP_kinases_C"/>
    <property type="match status" value="1"/>
</dbReference>
<dbReference type="InterPro" id="IPR004424">
    <property type="entry name" value="IspE"/>
</dbReference>
<dbReference type="GO" id="GO:0019288">
    <property type="term" value="P:isopentenyl diphosphate biosynthetic process, methylerythritol 4-phosphate pathway"/>
    <property type="evidence" value="ECO:0007669"/>
    <property type="project" value="UniProtKB-UniRule"/>
</dbReference>
<keyword evidence="4 9" id="KW-0808">Transferase</keyword>
<dbReference type="NCBIfam" id="TIGR00154">
    <property type="entry name" value="ispE"/>
    <property type="match status" value="1"/>
</dbReference>